<dbReference type="PROSITE" id="PS50987">
    <property type="entry name" value="HTH_ARSR_2"/>
    <property type="match status" value="1"/>
</dbReference>
<evidence type="ECO:0000313" key="6">
    <source>
        <dbReference type="Proteomes" id="UP001172778"/>
    </source>
</evidence>
<dbReference type="EMBL" id="JARRAF010000007">
    <property type="protein sequence ID" value="MDK2124121.1"/>
    <property type="molecule type" value="Genomic_DNA"/>
</dbReference>
<gene>
    <name evidence="5" type="ORF">PZA18_08685</name>
</gene>
<sequence>MNMQREQALHVFEALASAVRLDAYRLLVEAGQAGMVAGDLASQLDVAPSRLSFHLKLLTEVGLTTVETEGRYLRYRAHLPQMRELIAYLTERCCAGQPELCAEVLPIPAACKDC</sequence>
<keyword evidence="6" id="KW-1185">Reference proteome</keyword>
<evidence type="ECO:0000313" key="5">
    <source>
        <dbReference type="EMBL" id="MDK2124121.1"/>
    </source>
</evidence>
<dbReference type="CDD" id="cd00090">
    <property type="entry name" value="HTH_ARSR"/>
    <property type="match status" value="1"/>
</dbReference>
<dbReference type="InterPro" id="IPR036390">
    <property type="entry name" value="WH_DNA-bd_sf"/>
</dbReference>
<keyword evidence="1" id="KW-0805">Transcription regulation</keyword>
<evidence type="ECO:0000256" key="2">
    <source>
        <dbReference type="ARBA" id="ARBA00023125"/>
    </source>
</evidence>
<keyword evidence="2" id="KW-0238">DNA-binding</keyword>
<protein>
    <submittedName>
        <fullName evidence="5">Helix-turn-helix domain-containing protein</fullName>
    </submittedName>
</protein>
<dbReference type="Proteomes" id="UP001172778">
    <property type="component" value="Unassembled WGS sequence"/>
</dbReference>
<evidence type="ECO:0000256" key="1">
    <source>
        <dbReference type="ARBA" id="ARBA00023015"/>
    </source>
</evidence>
<comment type="caution">
    <text evidence="5">The sequence shown here is derived from an EMBL/GenBank/DDBJ whole genome shotgun (WGS) entry which is preliminary data.</text>
</comment>
<dbReference type="Gene3D" id="1.10.10.10">
    <property type="entry name" value="Winged helix-like DNA-binding domain superfamily/Winged helix DNA-binding domain"/>
    <property type="match status" value="1"/>
</dbReference>
<dbReference type="InterPro" id="IPR051011">
    <property type="entry name" value="Metal_resp_trans_reg"/>
</dbReference>
<accession>A0ABT7DVP6</accession>
<dbReference type="SMART" id="SM00418">
    <property type="entry name" value="HTH_ARSR"/>
    <property type="match status" value="1"/>
</dbReference>
<proteinExistence type="predicted"/>
<evidence type="ECO:0000256" key="3">
    <source>
        <dbReference type="ARBA" id="ARBA00023163"/>
    </source>
</evidence>
<keyword evidence="3" id="KW-0804">Transcription</keyword>
<name>A0ABT7DVP6_9NEIS</name>
<dbReference type="InterPro" id="IPR036388">
    <property type="entry name" value="WH-like_DNA-bd_sf"/>
</dbReference>
<dbReference type="PANTHER" id="PTHR43132">
    <property type="entry name" value="ARSENICAL RESISTANCE OPERON REPRESSOR ARSR-RELATED"/>
    <property type="match status" value="1"/>
</dbReference>
<reference evidence="5" key="1">
    <citation type="submission" date="2023-03" db="EMBL/GenBank/DDBJ databases">
        <title>Chitinimonas shenzhenensis gen. nov., sp. nov., a novel member of family Burkholderiaceae isolated from activated sludge collected in Shen Zhen, China.</title>
        <authorList>
            <person name="Wang X."/>
        </authorList>
    </citation>
    <scope>NUCLEOTIDE SEQUENCE</scope>
    <source>
        <strain evidence="5">DQS-5</strain>
    </source>
</reference>
<dbReference type="InterPro" id="IPR011991">
    <property type="entry name" value="ArsR-like_HTH"/>
</dbReference>
<dbReference type="Pfam" id="PF12840">
    <property type="entry name" value="HTH_20"/>
    <property type="match status" value="1"/>
</dbReference>
<dbReference type="SUPFAM" id="SSF46785">
    <property type="entry name" value="Winged helix' DNA-binding domain"/>
    <property type="match status" value="1"/>
</dbReference>
<dbReference type="RefSeq" id="WP_284100423.1">
    <property type="nucleotide sequence ID" value="NZ_JARRAF010000007.1"/>
</dbReference>
<evidence type="ECO:0000259" key="4">
    <source>
        <dbReference type="PROSITE" id="PS50987"/>
    </source>
</evidence>
<dbReference type="PANTHER" id="PTHR43132:SF2">
    <property type="entry name" value="ARSENICAL RESISTANCE OPERON REPRESSOR ARSR-RELATED"/>
    <property type="match status" value="1"/>
</dbReference>
<feature type="domain" description="HTH arsR-type" evidence="4">
    <location>
        <begin position="1"/>
        <end position="97"/>
    </location>
</feature>
<organism evidence="5 6">
    <name type="scientific">Parachitinimonas caeni</name>
    <dbReference type="NCBI Taxonomy" id="3031301"/>
    <lineage>
        <taxon>Bacteria</taxon>
        <taxon>Pseudomonadati</taxon>
        <taxon>Pseudomonadota</taxon>
        <taxon>Betaproteobacteria</taxon>
        <taxon>Neisseriales</taxon>
        <taxon>Chitinibacteraceae</taxon>
        <taxon>Parachitinimonas</taxon>
    </lineage>
</organism>
<dbReference type="PRINTS" id="PR00778">
    <property type="entry name" value="HTHARSR"/>
</dbReference>
<dbReference type="InterPro" id="IPR001845">
    <property type="entry name" value="HTH_ArsR_DNA-bd_dom"/>
</dbReference>